<keyword evidence="4" id="KW-0804">Transcription</keyword>
<sequence length="300" mass="33600">MHNFRMIDLNLLLTLDALLAEHNVTRAAQRLNLSQPSVSVQLSKLRDIFNDPLLLPGPRGMLPTARADELRKPLREAIAQLELAVSPTKTFEPAQSHLTWQIAAADYGEKAIVLPTLAALRTAAPHTRLAIVETKSARSVRRMEQGEIDLIFHSMDNAPQGLRHRVLFEENYVLVSRLGHPKLVSPPTLAQFKDLEHVMVSPEGGGFYGITDKVLESMDLKRKVVLSVPHFLFVLSVLEQTDLVAMLPSRLVRNNPALQIHHPPIAIPGFKMAMLWHERSHLDPAHNWLRNLFLSTVGGE</sequence>
<dbReference type="InterPro" id="IPR000847">
    <property type="entry name" value="LysR_HTH_N"/>
</dbReference>
<dbReference type="Gene3D" id="1.10.10.10">
    <property type="entry name" value="Winged helix-like DNA-binding domain superfamily/Winged helix DNA-binding domain"/>
    <property type="match status" value="1"/>
</dbReference>
<feature type="domain" description="HTH lysR-type" evidence="5">
    <location>
        <begin position="7"/>
        <end position="64"/>
    </location>
</feature>
<dbReference type="InterPro" id="IPR005119">
    <property type="entry name" value="LysR_subst-bd"/>
</dbReference>
<dbReference type="PANTHER" id="PTHR30118">
    <property type="entry name" value="HTH-TYPE TRANSCRIPTIONAL REGULATOR LEUO-RELATED"/>
    <property type="match status" value="1"/>
</dbReference>
<evidence type="ECO:0000256" key="4">
    <source>
        <dbReference type="ARBA" id="ARBA00023163"/>
    </source>
</evidence>
<dbReference type="PROSITE" id="PS50931">
    <property type="entry name" value="HTH_LYSR"/>
    <property type="match status" value="1"/>
</dbReference>
<dbReference type="RefSeq" id="WP_367597032.1">
    <property type="nucleotide sequence ID" value="NZ_JBFMVT010000002.1"/>
</dbReference>
<evidence type="ECO:0000256" key="2">
    <source>
        <dbReference type="ARBA" id="ARBA00023015"/>
    </source>
</evidence>
<comment type="similarity">
    <text evidence="1">Belongs to the LysR transcriptional regulatory family.</text>
</comment>
<dbReference type="Gene3D" id="3.40.190.10">
    <property type="entry name" value="Periplasmic binding protein-like II"/>
    <property type="match status" value="2"/>
</dbReference>
<accession>A0ABV3NZP9</accession>
<reference evidence="6 7" key="1">
    <citation type="submission" date="2024-07" db="EMBL/GenBank/DDBJ databases">
        <authorList>
            <person name="Wang L."/>
        </authorList>
    </citation>
    <scope>NUCLEOTIDE SEQUENCE [LARGE SCALE GENOMIC DNA]</scope>
    <source>
        <strain evidence="6 7">WL359</strain>
    </source>
</reference>
<evidence type="ECO:0000259" key="5">
    <source>
        <dbReference type="PROSITE" id="PS50931"/>
    </source>
</evidence>
<dbReference type="Pfam" id="PF00126">
    <property type="entry name" value="HTH_1"/>
    <property type="match status" value="1"/>
</dbReference>
<dbReference type="Proteomes" id="UP001555342">
    <property type="component" value="Unassembled WGS sequence"/>
</dbReference>
<keyword evidence="7" id="KW-1185">Reference proteome</keyword>
<evidence type="ECO:0000256" key="3">
    <source>
        <dbReference type="ARBA" id="ARBA00023125"/>
    </source>
</evidence>
<evidence type="ECO:0000256" key="1">
    <source>
        <dbReference type="ARBA" id="ARBA00009437"/>
    </source>
</evidence>
<keyword evidence="3" id="KW-0238">DNA-binding</keyword>
<dbReference type="InterPro" id="IPR036388">
    <property type="entry name" value="WH-like_DNA-bd_sf"/>
</dbReference>
<dbReference type="InterPro" id="IPR036390">
    <property type="entry name" value="WH_DNA-bd_sf"/>
</dbReference>
<dbReference type="Pfam" id="PF03466">
    <property type="entry name" value="LysR_substrate"/>
    <property type="match status" value="1"/>
</dbReference>
<evidence type="ECO:0000313" key="6">
    <source>
        <dbReference type="EMBL" id="MEW7315025.1"/>
    </source>
</evidence>
<organism evidence="6 7">
    <name type="scientific">Buttiauxella gaviniae</name>
    <dbReference type="NCBI Taxonomy" id="82990"/>
    <lineage>
        <taxon>Bacteria</taxon>
        <taxon>Pseudomonadati</taxon>
        <taxon>Pseudomonadota</taxon>
        <taxon>Gammaproteobacteria</taxon>
        <taxon>Enterobacterales</taxon>
        <taxon>Enterobacteriaceae</taxon>
        <taxon>Buttiauxella</taxon>
    </lineage>
</organism>
<dbReference type="PANTHER" id="PTHR30118:SF15">
    <property type="entry name" value="TRANSCRIPTIONAL REGULATORY PROTEIN"/>
    <property type="match status" value="1"/>
</dbReference>
<keyword evidence="2" id="KW-0805">Transcription regulation</keyword>
<name>A0ABV3NZP9_9ENTR</name>
<protein>
    <submittedName>
        <fullName evidence="6">LysR family transcriptional regulator</fullName>
    </submittedName>
</protein>
<evidence type="ECO:0000313" key="7">
    <source>
        <dbReference type="Proteomes" id="UP001555342"/>
    </source>
</evidence>
<gene>
    <name evidence="6" type="ORF">AB1E22_20340</name>
</gene>
<dbReference type="EMBL" id="JBFMVT010000002">
    <property type="protein sequence ID" value="MEW7315025.1"/>
    <property type="molecule type" value="Genomic_DNA"/>
</dbReference>
<comment type="caution">
    <text evidence="6">The sequence shown here is derived from an EMBL/GenBank/DDBJ whole genome shotgun (WGS) entry which is preliminary data.</text>
</comment>
<dbReference type="SUPFAM" id="SSF46785">
    <property type="entry name" value="Winged helix' DNA-binding domain"/>
    <property type="match status" value="1"/>
</dbReference>
<proteinExistence type="inferred from homology"/>
<dbReference type="SUPFAM" id="SSF53850">
    <property type="entry name" value="Periplasmic binding protein-like II"/>
    <property type="match status" value="1"/>
</dbReference>
<dbReference type="InterPro" id="IPR050389">
    <property type="entry name" value="LysR-type_TF"/>
</dbReference>